<dbReference type="EMBL" id="DUJO01000048">
    <property type="protein sequence ID" value="HII74609.1"/>
    <property type="molecule type" value="Genomic_DNA"/>
</dbReference>
<keyword evidence="1" id="KW-1133">Transmembrane helix</keyword>
<dbReference type="RefSeq" id="WP_010978783.1">
    <property type="nucleotide sequence ID" value="NZ_DUJO01000048.1"/>
</dbReference>
<protein>
    <submittedName>
        <fullName evidence="2">Uncharacterized protein</fullName>
    </submittedName>
</protein>
<keyword evidence="1" id="KW-0812">Transmembrane</keyword>
<dbReference type="Proteomes" id="UP000646844">
    <property type="component" value="Unassembled WGS sequence"/>
</dbReference>
<feature type="transmembrane region" description="Helical" evidence="1">
    <location>
        <begin position="126"/>
        <end position="147"/>
    </location>
</feature>
<evidence type="ECO:0000313" key="3">
    <source>
        <dbReference type="Proteomes" id="UP000646844"/>
    </source>
</evidence>
<gene>
    <name evidence="2" type="ORF">HA332_09600</name>
</gene>
<sequence length="160" mass="18274">MKKLAYFYVIYVMFFFLIYLFYNMSIFLTVNNIPTPSFLFYTPSMHEIFLGIQILGIPILFLIFYFLSSKSSVIGLVIAYIVMLILSFFFPFASFILALIGSGLFISVISSATSIMSKILWGVSSIYLPLVIFAIPFYSVFIIPSIIASGIEIFKMRNDF</sequence>
<dbReference type="AlphaFoldDB" id="A0A832TQN8"/>
<evidence type="ECO:0000313" key="2">
    <source>
        <dbReference type="EMBL" id="HII74609.1"/>
    </source>
</evidence>
<comment type="caution">
    <text evidence="2">The sequence shown here is derived from an EMBL/GenBank/DDBJ whole genome shotgun (WGS) entry which is preliminary data.</text>
</comment>
<reference evidence="2" key="1">
    <citation type="journal article" date="2020" name="bioRxiv">
        <title>A rank-normalized archaeal taxonomy based on genome phylogeny resolves widespread incomplete and uneven classifications.</title>
        <authorList>
            <person name="Rinke C."/>
            <person name="Chuvochina M."/>
            <person name="Mussig A.J."/>
            <person name="Chaumeil P.-A."/>
            <person name="Waite D.W."/>
            <person name="Whitman W.B."/>
            <person name="Parks D.H."/>
            <person name="Hugenholtz P."/>
        </authorList>
    </citation>
    <scope>NUCLEOTIDE SEQUENCE</scope>
    <source>
        <strain evidence="2">UBA8838</strain>
    </source>
</reference>
<evidence type="ECO:0000256" key="1">
    <source>
        <dbReference type="SAM" id="Phobius"/>
    </source>
</evidence>
<name>A0A832TQN8_9CREN</name>
<keyword evidence="1" id="KW-0472">Membrane</keyword>
<feature type="transmembrane region" description="Helical" evidence="1">
    <location>
        <begin position="74"/>
        <end position="106"/>
    </location>
</feature>
<feature type="transmembrane region" description="Helical" evidence="1">
    <location>
        <begin position="48"/>
        <end position="67"/>
    </location>
</feature>
<feature type="transmembrane region" description="Helical" evidence="1">
    <location>
        <begin position="7"/>
        <end position="28"/>
    </location>
</feature>
<accession>A0A832TQN8</accession>
<dbReference type="OMA" id="FWFNIIF"/>
<organism evidence="2 3">
    <name type="scientific">Sulfurisphaera tokodaii</name>
    <dbReference type="NCBI Taxonomy" id="111955"/>
    <lineage>
        <taxon>Archaea</taxon>
        <taxon>Thermoproteota</taxon>
        <taxon>Thermoprotei</taxon>
        <taxon>Sulfolobales</taxon>
        <taxon>Sulfolobaceae</taxon>
        <taxon>Sulfurisphaera</taxon>
    </lineage>
</organism>
<proteinExistence type="predicted"/>